<dbReference type="GO" id="GO:0005524">
    <property type="term" value="F:ATP binding"/>
    <property type="evidence" value="ECO:0007669"/>
    <property type="project" value="UniProtKB-KW"/>
</dbReference>
<dbReference type="InterPro" id="IPR027417">
    <property type="entry name" value="P-loop_NTPase"/>
</dbReference>
<dbReference type="PANTHER" id="PTHR13101:SF1">
    <property type="entry name" value="PHOSPHOMEVALONATE KINASE"/>
    <property type="match status" value="1"/>
</dbReference>
<evidence type="ECO:0000256" key="14">
    <source>
        <dbReference type="ARBA" id="ARBA00023098"/>
    </source>
</evidence>
<dbReference type="GO" id="GO:0019287">
    <property type="term" value="P:isopentenyl diphosphate biosynthetic process, mevalonate pathway"/>
    <property type="evidence" value="ECO:0007669"/>
    <property type="project" value="TreeGrafter"/>
</dbReference>
<feature type="compositionally biased region" description="Basic and acidic residues" evidence="21">
    <location>
        <begin position="1"/>
        <end position="11"/>
    </location>
</feature>
<evidence type="ECO:0000256" key="1">
    <source>
        <dbReference type="ARBA" id="ARBA00004514"/>
    </source>
</evidence>
<evidence type="ECO:0000256" key="3">
    <source>
        <dbReference type="ARBA" id="ARBA00012958"/>
    </source>
</evidence>
<name>A0A8U7NIR8_CORMO</name>
<proteinExistence type="predicted"/>
<dbReference type="PANTHER" id="PTHR13101">
    <property type="entry name" value="PHOSPHOMEVALONATE KINASE"/>
    <property type="match status" value="1"/>
</dbReference>
<feature type="compositionally biased region" description="Acidic residues" evidence="21">
    <location>
        <begin position="39"/>
        <end position="51"/>
    </location>
</feature>
<evidence type="ECO:0000256" key="22">
    <source>
        <dbReference type="SAM" id="Phobius"/>
    </source>
</evidence>
<evidence type="ECO:0000256" key="16">
    <source>
        <dbReference type="ARBA" id="ARBA00023221"/>
    </source>
</evidence>
<keyword evidence="22" id="KW-0472">Membrane</keyword>
<dbReference type="Gene3D" id="3.40.50.300">
    <property type="entry name" value="P-loop containing nucleotide triphosphate hydrolases"/>
    <property type="match status" value="1"/>
</dbReference>
<evidence type="ECO:0000313" key="23">
    <source>
        <dbReference type="Ensembl" id="ENSCMUP00000029852.1"/>
    </source>
</evidence>
<keyword evidence="6" id="KW-0153">Cholesterol metabolism</keyword>
<reference evidence="23" key="3">
    <citation type="submission" date="2025-09" db="UniProtKB">
        <authorList>
            <consortium name="Ensembl"/>
        </authorList>
    </citation>
    <scope>IDENTIFICATION</scope>
</reference>
<keyword evidence="13" id="KW-0756">Sterol biosynthesis</keyword>
<protein>
    <recommendedName>
        <fullName evidence="17">Phosphomevalonate kinase</fullName>
        <ecNumber evidence="3">2.7.4.2</ecNumber>
    </recommendedName>
</protein>
<dbReference type="Ensembl" id="ENSCMUT00000034216.1">
    <property type="protein sequence ID" value="ENSCMUP00000029852.1"/>
    <property type="gene ID" value="ENSCMUG00000002824.2"/>
</dbReference>
<keyword evidence="16" id="KW-0753">Steroid metabolism</keyword>
<dbReference type="GO" id="GO:0006695">
    <property type="term" value="P:cholesterol biosynthetic process"/>
    <property type="evidence" value="ECO:0007669"/>
    <property type="project" value="UniProtKB-KW"/>
</dbReference>
<evidence type="ECO:0000256" key="17">
    <source>
        <dbReference type="ARBA" id="ARBA00034549"/>
    </source>
</evidence>
<comment type="subcellular location">
    <subcellularLocation>
        <location evidence="1">Cytoplasm</location>
        <location evidence="1">Cytosol</location>
    </subcellularLocation>
</comment>
<evidence type="ECO:0000256" key="8">
    <source>
        <dbReference type="ARBA" id="ARBA00022741"/>
    </source>
</evidence>
<dbReference type="NCBIfam" id="TIGR01223">
    <property type="entry name" value="Pmev_kin_anim"/>
    <property type="match status" value="1"/>
</dbReference>
<dbReference type="Proteomes" id="UP000694553">
    <property type="component" value="Unassembled WGS sequence"/>
</dbReference>
<dbReference type="GO" id="GO:0005829">
    <property type="term" value="C:cytosol"/>
    <property type="evidence" value="ECO:0007669"/>
    <property type="project" value="UniProtKB-SubCell"/>
</dbReference>
<evidence type="ECO:0000256" key="21">
    <source>
        <dbReference type="SAM" id="MobiDB-lite"/>
    </source>
</evidence>
<feature type="coiled-coil region" evidence="20">
    <location>
        <begin position="249"/>
        <end position="283"/>
    </location>
</feature>
<evidence type="ECO:0000256" key="2">
    <source>
        <dbReference type="ARBA" id="ARBA00005017"/>
    </source>
</evidence>
<keyword evidence="11" id="KW-0067">ATP-binding</keyword>
<feature type="region of interest" description="Disordered" evidence="21">
    <location>
        <begin position="1"/>
        <end position="171"/>
    </location>
</feature>
<keyword evidence="8" id="KW-0547">Nucleotide-binding</keyword>
<keyword evidence="10" id="KW-0152">Cholesterol biosynthesis</keyword>
<evidence type="ECO:0000256" key="7">
    <source>
        <dbReference type="ARBA" id="ARBA00022679"/>
    </source>
</evidence>
<evidence type="ECO:0000256" key="5">
    <source>
        <dbReference type="ARBA" id="ARBA00022516"/>
    </source>
</evidence>
<feature type="transmembrane region" description="Helical" evidence="22">
    <location>
        <begin position="180"/>
        <end position="200"/>
    </location>
</feature>
<dbReference type="EC" id="2.7.4.2" evidence="3"/>
<keyword evidence="5" id="KW-0444">Lipid biosynthesis</keyword>
<keyword evidence="4" id="KW-0963">Cytoplasm</keyword>
<evidence type="ECO:0000256" key="6">
    <source>
        <dbReference type="ARBA" id="ARBA00022548"/>
    </source>
</evidence>
<evidence type="ECO:0000256" key="4">
    <source>
        <dbReference type="ARBA" id="ARBA00022490"/>
    </source>
</evidence>
<keyword evidence="15" id="KW-1207">Sterol metabolism</keyword>
<evidence type="ECO:0000256" key="20">
    <source>
        <dbReference type="SAM" id="Coils"/>
    </source>
</evidence>
<evidence type="ECO:0000256" key="18">
    <source>
        <dbReference type="ARBA" id="ARBA00051752"/>
    </source>
</evidence>
<evidence type="ECO:0000256" key="9">
    <source>
        <dbReference type="ARBA" id="ARBA00022777"/>
    </source>
</evidence>
<evidence type="ECO:0000256" key="10">
    <source>
        <dbReference type="ARBA" id="ARBA00022778"/>
    </source>
</evidence>
<keyword evidence="9" id="KW-0418">Kinase</keyword>
<comment type="catalytic activity">
    <reaction evidence="18">
        <text>(R)-5-phosphomevalonate + ATP = (R)-5-diphosphomevalonate + ADP</text>
        <dbReference type="Rhea" id="RHEA:16341"/>
        <dbReference type="ChEBI" id="CHEBI:30616"/>
        <dbReference type="ChEBI" id="CHEBI:57557"/>
        <dbReference type="ChEBI" id="CHEBI:58146"/>
        <dbReference type="ChEBI" id="CHEBI:456216"/>
        <dbReference type="EC" id="2.7.4.2"/>
    </reaction>
    <physiologicalReaction direction="left-to-right" evidence="18">
        <dbReference type="Rhea" id="RHEA:16342"/>
    </physiologicalReaction>
    <physiologicalReaction direction="right-to-left" evidence="18">
        <dbReference type="Rhea" id="RHEA:16343"/>
    </physiologicalReaction>
</comment>
<keyword evidence="24" id="KW-1185">Reference proteome</keyword>
<dbReference type="FunFam" id="3.40.50.300:FF:001026">
    <property type="entry name" value="Phosphomevalonate kinase"/>
    <property type="match status" value="1"/>
</dbReference>
<accession>A0A8U7NIR8</accession>
<keyword evidence="22" id="KW-1133">Transmembrane helix</keyword>
<dbReference type="AlphaFoldDB" id="A0A8U7NIR8"/>
<feature type="compositionally biased region" description="Basic and acidic residues" evidence="21">
    <location>
        <begin position="76"/>
        <end position="87"/>
    </location>
</feature>
<keyword evidence="7" id="KW-0808">Transferase</keyword>
<comment type="function">
    <text evidence="19">Catalyzes the reversible ATP-dependent phosphorylation of mevalonate 5-phosphate to produce mevalonate diphosphate and ADP, a key step in the mevalonic acid mediated biosynthesis of isopentenyl diphosphate and other polyisoprenoid metabolites.</text>
</comment>
<dbReference type="InterPro" id="IPR005919">
    <property type="entry name" value="Pmev_kin_anim"/>
</dbReference>
<gene>
    <name evidence="23" type="primary">PMVK</name>
</gene>
<evidence type="ECO:0000313" key="24">
    <source>
        <dbReference type="Proteomes" id="UP000694553"/>
    </source>
</evidence>
<evidence type="ECO:0000256" key="19">
    <source>
        <dbReference type="ARBA" id="ARBA00057619"/>
    </source>
</evidence>
<keyword evidence="12" id="KW-0752">Steroid biosynthesis</keyword>
<sequence>MAEKLEPRDSESSWVLAGSEGLPIDTVGPEQDSTSHGSEDEEQEEEDEDTQDTVTATATNGTTTFPSWTLCPEGSRQGDPEEREDSRVSAVPALDGSAVPSMLEGNKQEPNAEAEPQPCPDTPQAGPTMEDVCCTSSDNDTEGLRWRQGHKPHPGPPTVTPSPHRGTSDAGEDGLNMSKYLLGALALVAVGLLIITGGIYDMAEGPVESVGSWDLAAGEQELLLSVDSNDSQQKAPLPDAGGSQSVQSMSQLLDKLAKENQEIRLMQAELQAHKEDLRTLLHRSEGLTVSLPTTACGLSILWMMWRICLRRWHGRSGATRRRLMASRSTCCSTTVGELGRVVPGVPRDSLLLHPFTPPLLLQHLQEHVETKSPEAAWHGLGPDVCTVLRLSGPLKEQYAKEHGLDFQRLLDASAYKEMFRQDMIRWGEEKRHTDPGFFCRAAVEGALQPVWVVSDTRRLSDVEWFRDVYGDVVQTVRVVATEETRKRRNWVFVTGVDDAESECGLDQGVAFDWVITNDGDKVALGEQLEMLLQSLHRSL</sequence>
<organism evidence="23 24">
    <name type="scientific">Corvus moneduloides</name>
    <name type="common">New Caledonian crow</name>
    <dbReference type="NCBI Taxonomy" id="1196302"/>
    <lineage>
        <taxon>Eukaryota</taxon>
        <taxon>Metazoa</taxon>
        <taxon>Chordata</taxon>
        <taxon>Craniata</taxon>
        <taxon>Vertebrata</taxon>
        <taxon>Euteleostomi</taxon>
        <taxon>Archelosauria</taxon>
        <taxon>Archosauria</taxon>
        <taxon>Dinosauria</taxon>
        <taxon>Saurischia</taxon>
        <taxon>Theropoda</taxon>
        <taxon>Coelurosauria</taxon>
        <taxon>Aves</taxon>
        <taxon>Neognathae</taxon>
        <taxon>Neoaves</taxon>
        <taxon>Telluraves</taxon>
        <taxon>Australaves</taxon>
        <taxon>Passeriformes</taxon>
        <taxon>Corvoidea</taxon>
        <taxon>Corvidae</taxon>
        <taxon>Corvus</taxon>
    </lineage>
</organism>
<feature type="compositionally biased region" description="Low complexity" evidence="21">
    <location>
        <begin position="52"/>
        <end position="64"/>
    </location>
</feature>
<keyword evidence="22" id="KW-0812">Transmembrane</keyword>
<keyword evidence="14" id="KW-0443">Lipid metabolism</keyword>
<dbReference type="Pfam" id="PF04275">
    <property type="entry name" value="P-mevalo_kinase"/>
    <property type="match status" value="1"/>
</dbReference>
<evidence type="ECO:0000256" key="12">
    <source>
        <dbReference type="ARBA" id="ARBA00022955"/>
    </source>
</evidence>
<keyword evidence="20" id="KW-0175">Coiled coil</keyword>
<reference evidence="23" key="2">
    <citation type="submission" date="2025-08" db="UniProtKB">
        <authorList>
            <consortium name="Ensembl"/>
        </authorList>
    </citation>
    <scope>IDENTIFICATION</scope>
</reference>
<reference evidence="24" key="1">
    <citation type="submission" date="2019-10" db="EMBL/GenBank/DDBJ databases">
        <title>Corvus moneduloides (New Caledonian crow) genome, bCorMon1, primary haplotype.</title>
        <authorList>
            <person name="Rutz C."/>
            <person name="Fungtammasan C."/>
            <person name="Mountcastle J."/>
            <person name="Formenti G."/>
            <person name="Chow W."/>
            <person name="Howe K."/>
            <person name="Steele M.P."/>
            <person name="Fernandes J."/>
            <person name="Gilbert M.T.P."/>
            <person name="Fedrigo O."/>
            <person name="Jarvis E.D."/>
            <person name="Gemmell N."/>
        </authorList>
    </citation>
    <scope>NUCLEOTIDE SEQUENCE [LARGE SCALE GENOMIC DNA]</scope>
</reference>
<evidence type="ECO:0000256" key="13">
    <source>
        <dbReference type="ARBA" id="ARBA00023011"/>
    </source>
</evidence>
<dbReference type="GO" id="GO:0004631">
    <property type="term" value="F:phosphomevalonate kinase activity"/>
    <property type="evidence" value="ECO:0007669"/>
    <property type="project" value="UniProtKB-EC"/>
</dbReference>
<evidence type="ECO:0000256" key="15">
    <source>
        <dbReference type="ARBA" id="ARBA00023166"/>
    </source>
</evidence>
<evidence type="ECO:0000256" key="11">
    <source>
        <dbReference type="ARBA" id="ARBA00022840"/>
    </source>
</evidence>
<comment type="pathway">
    <text evidence="2">Isoprenoid biosynthesis; isopentenyl diphosphate biosynthesis via mevalonate pathway; isopentenyl diphosphate from (R)-mevalonate: step 2/3.</text>
</comment>